<reference evidence="2 3" key="1">
    <citation type="submission" date="2024-03" db="EMBL/GenBank/DDBJ databases">
        <title>Novel species of the genus Variovorax.</title>
        <authorList>
            <person name="Liu Q."/>
            <person name="Xin Y.-H."/>
        </authorList>
    </citation>
    <scope>NUCLEOTIDE SEQUENCE [LARGE SCALE GENOMIC DNA]</scope>
    <source>
        <strain evidence="2 3">KACC 18501</strain>
    </source>
</reference>
<dbReference type="InterPro" id="IPR001753">
    <property type="entry name" value="Enoyl-CoA_hydra/iso"/>
</dbReference>
<dbReference type="NCBIfam" id="NF004840">
    <property type="entry name" value="PRK06190.1"/>
    <property type="match status" value="1"/>
</dbReference>
<dbReference type="Pfam" id="PF00378">
    <property type="entry name" value="ECH_1"/>
    <property type="match status" value="1"/>
</dbReference>
<sequence>MTHDASPLVLVDRPFAGCAVVALNRPRAMNALSLALRRALVSTFEALRSDADARVVVLTGAGKAFCAGLDLKELGAATDPGAAVVPTADEDPVLAMSHLAAPVIGAINGPAITGGFELALACDLLIASTNASFADTHARVGVLPGWGLSQRLPRLVGPGRAKELSLTGNFIGAEQAEAWGLVNRAVEPEALLPTALKLASDMLSVLPEMLSSYKSLIDAGLRTNLAAGLELERERSRAWAVNLRGTDIEGRRHEIAERGRAQGTPPNSD</sequence>
<dbReference type="PANTHER" id="PTHR43802">
    <property type="entry name" value="ENOYL-COA HYDRATASE"/>
    <property type="match status" value="1"/>
</dbReference>
<evidence type="ECO:0000313" key="3">
    <source>
        <dbReference type="Proteomes" id="UP001363010"/>
    </source>
</evidence>
<dbReference type="Proteomes" id="UP001363010">
    <property type="component" value="Unassembled WGS sequence"/>
</dbReference>
<gene>
    <name evidence="2" type="ORF">WKW80_25560</name>
</gene>
<protein>
    <submittedName>
        <fullName evidence="2">Enoyl-CoA hydratase</fullName>
        <ecNumber evidence="2">4.2.1.17</ecNumber>
    </submittedName>
</protein>
<keyword evidence="2" id="KW-0456">Lyase</keyword>
<dbReference type="InterPro" id="IPR029045">
    <property type="entry name" value="ClpP/crotonase-like_dom_sf"/>
</dbReference>
<keyword evidence="3" id="KW-1185">Reference proteome</keyword>
<dbReference type="Gene3D" id="3.90.226.10">
    <property type="entry name" value="2-enoyl-CoA Hydratase, Chain A, domain 1"/>
    <property type="match status" value="1"/>
</dbReference>
<evidence type="ECO:0000313" key="2">
    <source>
        <dbReference type="EMBL" id="MEJ8825349.1"/>
    </source>
</evidence>
<proteinExistence type="inferred from homology"/>
<dbReference type="GO" id="GO:0004300">
    <property type="term" value="F:enoyl-CoA hydratase activity"/>
    <property type="evidence" value="ECO:0007669"/>
    <property type="project" value="UniProtKB-EC"/>
</dbReference>
<name>A0ABU8W746_9BURK</name>
<dbReference type="RefSeq" id="WP_340366380.1">
    <property type="nucleotide sequence ID" value="NZ_JBBKZV010000021.1"/>
</dbReference>
<dbReference type="EMBL" id="JBBKZV010000021">
    <property type="protein sequence ID" value="MEJ8825349.1"/>
    <property type="molecule type" value="Genomic_DNA"/>
</dbReference>
<dbReference type="SUPFAM" id="SSF52096">
    <property type="entry name" value="ClpP/crotonase"/>
    <property type="match status" value="1"/>
</dbReference>
<comment type="similarity">
    <text evidence="1">Belongs to the enoyl-CoA hydratase/isomerase family.</text>
</comment>
<organism evidence="2 3">
    <name type="scientific">Variovorax humicola</name>
    <dbReference type="NCBI Taxonomy" id="1769758"/>
    <lineage>
        <taxon>Bacteria</taxon>
        <taxon>Pseudomonadati</taxon>
        <taxon>Pseudomonadota</taxon>
        <taxon>Betaproteobacteria</taxon>
        <taxon>Burkholderiales</taxon>
        <taxon>Comamonadaceae</taxon>
        <taxon>Variovorax</taxon>
    </lineage>
</organism>
<evidence type="ECO:0000256" key="1">
    <source>
        <dbReference type="ARBA" id="ARBA00005254"/>
    </source>
</evidence>
<dbReference type="CDD" id="cd06558">
    <property type="entry name" value="crotonase-like"/>
    <property type="match status" value="1"/>
</dbReference>
<dbReference type="PANTHER" id="PTHR43802:SF1">
    <property type="entry name" value="IP11341P-RELATED"/>
    <property type="match status" value="1"/>
</dbReference>
<accession>A0ABU8W746</accession>
<dbReference type="EC" id="4.2.1.17" evidence="2"/>
<comment type="caution">
    <text evidence="2">The sequence shown here is derived from an EMBL/GenBank/DDBJ whole genome shotgun (WGS) entry which is preliminary data.</text>
</comment>